<sequence length="30" mass="3562">MRTHMDEVKPILRPVTSSNIRPWLYVSFST</sequence>
<proteinExistence type="predicted"/>
<name>A0ABU8BFW1_9BRAD</name>
<evidence type="ECO:0000313" key="2">
    <source>
        <dbReference type="Proteomes" id="UP001364224"/>
    </source>
</evidence>
<protein>
    <submittedName>
        <fullName evidence="1">Uncharacterized protein</fullName>
    </submittedName>
</protein>
<gene>
    <name evidence="1" type="ORF">V1286_004975</name>
</gene>
<accession>A0ABU8BFW1</accession>
<evidence type="ECO:0000313" key="1">
    <source>
        <dbReference type="EMBL" id="MEH2557446.1"/>
    </source>
</evidence>
<comment type="caution">
    <text evidence="1">The sequence shown here is derived from an EMBL/GenBank/DDBJ whole genome shotgun (WGS) entry which is preliminary data.</text>
</comment>
<dbReference type="EMBL" id="JAZHRV010000001">
    <property type="protein sequence ID" value="MEH2557446.1"/>
    <property type="molecule type" value="Genomic_DNA"/>
</dbReference>
<keyword evidence="2" id="KW-1185">Reference proteome</keyword>
<dbReference type="Proteomes" id="UP001364224">
    <property type="component" value="Unassembled WGS sequence"/>
</dbReference>
<reference evidence="1 2" key="1">
    <citation type="submission" date="2024-02" db="EMBL/GenBank/DDBJ databases">
        <title>Adaptive strategies in a cosmopolitan and abundant soil bacterium.</title>
        <authorList>
            <person name="Carini P."/>
        </authorList>
    </citation>
    <scope>NUCLEOTIDE SEQUENCE [LARGE SCALE GENOMIC DNA]</scope>
    <source>
        <strain evidence="1 2">AZCC 1608</strain>
    </source>
</reference>
<organism evidence="1 2">
    <name type="scientific">Bradyrhizobium algeriense</name>
    <dbReference type="NCBI Taxonomy" id="634784"/>
    <lineage>
        <taxon>Bacteria</taxon>
        <taxon>Pseudomonadati</taxon>
        <taxon>Pseudomonadota</taxon>
        <taxon>Alphaproteobacteria</taxon>
        <taxon>Hyphomicrobiales</taxon>
        <taxon>Nitrobacteraceae</taxon>
        <taxon>Bradyrhizobium</taxon>
    </lineage>
</organism>